<evidence type="ECO:0000256" key="9">
    <source>
        <dbReference type="HAMAP-Rule" id="MF_00134"/>
    </source>
</evidence>
<comment type="pathway">
    <text evidence="2 9">Amino-acid biosynthesis; L-tryptophan biosynthesis; L-tryptophan from chorismate: step 4/5.</text>
</comment>
<keyword evidence="7 9" id="KW-0057">Aromatic amino acid biosynthesis</keyword>
<dbReference type="UniPathway" id="UPA00035">
    <property type="reaction ID" value="UER00043"/>
</dbReference>
<comment type="catalytic activity">
    <reaction evidence="1 9">
        <text>1-(2-carboxyphenylamino)-1-deoxy-D-ribulose 5-phosphate + H(+) = (1S,2R)-1-C-(indol-3-yl)glycerol 3-phosphate + CO2 + H2O</text>
        <dbReference type="Rhea" id="RHEA:23476"/>
        <dbReference type="ChEBI" id="CHEBI:15377"/>
        <dbReference type="ChEBI" id="CHEBI:15378"/>
        <dbReference type="ChEBI" id="CHEBI:16526"/>
        <dbReference type="ChEBI" id="CHEBI:58613"/>
        <dbReference type="ChEBI" id="CHEBI:58866"/>
        <dbReference type="EC" id="4.1.1.48"/>
    </reaction>
</comment>
<evidence type="ECO:0000256" key="2">
    <source>
        <dbReference type="ARBA" id="ARBA00004696"/>
    </source>
</evidence>
<dbReference type="Gene3D" id="3.20.20.70">
    <property type="entry name" value="Aldolase class I"/>
    <property type="match status" value="1"/>
</dbReference>
<dbReference type="Proteomes" id="UP000030392">
    <property type="component" value="Unassembled WGS sequence"/>
</dbReference>
<dbReference type="HAMAP" id="MF_00134_B">
    <property type="entry name" value="IGPS_B"/>
    <property type="match status" value="1"/>
</dbReference>
<dbReference type="NCBIfam" id="NF001372">
    <property type="entry name" value="PRK00278.1-4"/>
    <property type="match status" value="1"/>
</dbReference>
<reference evidence="12" key="1">
    <citation type="journal article" date="2014" name="Sci. Data">
        <title>Genomes of diverse isolates of the marine cyanobacterium Prochlorococcus.</title>
        <authorList>
            <person name="Biller S."/>
            <person name="Berube P."/>
            <person name="Thompson J."/>
            <person name="Kelly L."/>
            <person name="Roggensack S."/>
            <person name="Awad L."/>
            <person name="Roache-Johnson K."/>
            <person name="Ding H."/>
            <person name="Giovannoni S.J."/>
            <person name="Moore L.R."/>
            <person name="Chisholm S.W."/>
        </authorList>
    </citation>
    <scope>NUCLEOTIDE SEQUENCE [LARGE SCALE GENOMIC DNA]</scope>
    <source>
        <strain evidence="12">PAC1</strain>
    </source>
</reference>
<keyword evidence="5 9" id="KW-0210">Decarboxylase</keyword>
<dbReference type="SUPFAM" id="SSF51366">
    <property type="entry name" value="Ribulose-phoshate binding barrel"/>
    <property type="match status" value="1"/>
</dbReference>
<dbReference type="GO" id="GO:0004425">
    <property type="term" value="F:indole-3-glycerol-phosphate synthase activity"/>
    <property type="evidence" value="ECO:0007669"/>
    <property type="project" value="UniProtKB-UniRule"/>
</dbReference>
<dbReference type="Pfam" id="PF00218">
    <property type="entry name" value="IGPS"/>
    <property type="match status" value="1"/>
</dbReference>
<evidence type="ECO:0000313" key="12">
    <source>
        <dbReference type="Proteomes" id="UP000030392"/>
    </source>
</evidence>
<evidence type="ECO:0000256" key="5">
    <source>
        <dbReference type="ARBA" id="ARBA00022793"/>
    </source>
</evidence>
<dbReference type="RefSeq" id="WP_036905303.1">
    <property type="nucleotide sequence ID" value="NZ_CP138967.1"/>
</dbReference>
<evidence type="ECO:0000313" key="11">
    <source>
        <dbReference type="EMBL" id="KGG20841.1"/>
    </source>
</evidence>
<dbReference type="InterPro" id="IPR013785">
    <property type="entry name" value="Aldolase_TIM"/>
</dbReference>
<sequence length="295" mass="33101">MEIRRRPPNPSIKVANLEYAIPHPDSKPKNILEEIVWEKHLEVEIARKKVSLEDLKKKIKDLPKTKNFIDALRNSNSKPALISEIKKASPSRGIIREDFDAKMIGKMYQEGGANCISVLTDKKFFQGGFDVLVEVRKEIIIPILCKDFILYPYQLYQARAAGADAALLIAAILTDSDLKYLSKVAEHLGLTILVEVHDSEELERVLNINVFNLVGINNRNLKSFKTDLEVTKKLAKKYANQIKENSITLVSESGLFNREDLDLVKSYGADAVLVGESLMSQEDILGGVKKLIGNL</sequence>
<evidence type="ECO:0000256" key="8">
    <source>
        <dbReference type="ARBA" id="ARBA00023239"/>
    </source>
</evidence>
<comment type="caution">
    <text evidence="11">The sequence shown here is derived from an EMBL/GenBank/DDBJ whole genome shotgun (WGS) entry which is preliminary data.</text>
</comment>
<evidence type="ECO:0000256" key="1">
    <source>
        <dbReference type="ARBA" id="ARBA00001633"/>
    </source>
</evidence>
<dbReference type="AlphaFoldDB" id="A0A0A2C3A9"/>
<dbReference type="EMBL" id="JNAX01000010">
    <property type="protein sequence ID" value="KGG20841.1"/>
    <property type="molecule type" value="Genomic_DNA"/>
</dbReference>
<name>A0A0A2C3A9_PROMR</name>
<gene>
    <name evidence="9" type="primary">trpC</name>
    <name evidence="11" type="ORF">EV03_0777</name>
</gene>
<keyword evidence="6 9" id="KW-0822">Tryptophan biosynthesis</keyword>
<dbReference type="NCBIfam" id="NF001377">
    <property type="entry name" value="PRK00278.2-4"/>
    <property type="match status" value="1"/>
</dbReference>
<dbReference type="InterPro" id="IPR013798">
    <property type="entry name" value="Indole-3-glycerol_P_synth_dom"/>
</dbReference>
<dbReference type="PANTHER" id="PTHR22854:SF2">
    <property type="entry name" value="INDOLE-3-GLYCEROL-PHOSPHATE SYNTHASE"/>
    <property type="match status" value="1"/>
</dbReference>
<dbReference type="EC" id="4.1.1.48" evidence="9"/>
<keyword evidence="4 9" id="KW-0028">Amino-acid biosynthesis</keyword>
<evidence type="ECO:0000259" key="10">
    <source>
        <dbReference type="Pfam" id="PF00218"/>
    </source>
</evidence>
<dbReference type="GO" id="GO:0004640">
    <property type="term" value="F:phosphoribosylanthranilate isomerase activity"/>
    <property type="evidence" value="ECO:0007669"/>
    <property type="project" value="TreeGrafter"/>
</dbReference>
<protein>
    <recommendedName>
        <fullName evidence="9">Indole-3-glycerol phosphate synthase</fullName>
        <shortName evidence="9">IGPS</shortName>
        <ecNumber evidence="9">4.1.1.48</ecNumber>
    </recommendedName>
</protein>
<keyword evidence="8 9" id="KW-0456">Lyase</keyword>
<proteinExistence type="inferred from homology"/>
<dbReference type="InterPro" id="IPR045186">
    <property type="entry name" value="Indole-3-glycerol_P_synth"/>
</dbReference>
<comment type="similarity">
    <text evidence="3 9">Belongs to the TrpC family.</text>
</comment>
<dbReference type="CDD" id="cd00331">
    <property type="entry name" value="IGPS"/>
    <property type="match status" value="1"/>
</dbReference>
<dbReference type="InterPro" id="IPR001468">
    <property type="entry name" value="Indole-3-GlycerolPSynthase_CS"/>
</dbReference>
<dbReference type="FunFam" id="3.20.20.70:FF:000024">
    <property type="entry name" value="Indole-3-glycerol phosphate synthase"/>
    <property type="match status" value="1"/>
</dbReference>
<dbReference type="GO" id="GO:0000162">
    <property type="term" value="P:L-tryptophan biosynthetic process"/>
    <property type="evidence" value="ECO:0007669"/>
    <property type="project" value="UniProtKB-UniRule"/>
</dbReference>
<evidence type="ECO:0000256" key="3">
    <source>
        <dbReference type="ARBA" id="ARBA00008737"/>
    </source>
</evidence>
<dbReference type="PROSITE" id="PS00614">
    <property type="entry name" value="IGPS"/>
    <property type="match status" value="1"/>
</dbReference>
<evidence type="ECO:0000256" key="4">
    <source>
        <dbReference type="ARBA" id="ARBA00022605"/>
    </source>
</evidence>
<evidence type="ECO:0000256" key="7">
    <source>
        <dbReference type="ARBA" id="ARBA00023141"/>
    </source>
</evidence>
<evidence type="ECO:0000256" key="6">
    <source>
        <dbReference type="ARBA" id="ARBA00022822"/>
    </source>
</evidence>
<feature type="domain" description="Indole-3-glycerol phosphate synthase" evidence="10">
    <location>
        <begin position="32"/>
        <end position="290"/>
    </location>
</feature>
<accession>A0A0A2C3A9</accession>
<dbReference type="PANTHER" id="PTHR22854">
    <property type="entry name" value="TRYPTOPHAN BIOSYNTHESIS PROTEIN"/>
    <property type="match status" value="1"/>
</dbReference>
<organism evidence="11 12">
    <name type="scientific">Prochlorococcus marinus str. PAC1</name>
    <dbReference type="NCBI Taxonomy" id="59924"/>
    <lineage>
        <taxon>Bacteria</taxon>
        <taxon>Bacillati</taxon>
        <taxon>Cyanobacteriota</taxon>
        <taxon>Cyanophyceae</taxon>
        <taxon>Synechococcales</taxon>
        <taxon>Prochlorococcaceae</taxon>
        <taxon>Prochlorococcus</taxon>
    </lineage>
</organism>
<dbReference type="InterPro" id="IPR011060">
    <property type="entry name" value="RibuloseP-bd_barrel"/>
</dbReference>